<keyword evidence="3" id="KW-0808">Transferase</keyword>
<feature type="active site" description="Cysteine persulfide intermediate" evidence="1">
    <location>
        <position position="139"/>
    </location>
</feature>
<evidence type="ECO:0000256" key="1">
    <source>
        <dbReference type="HAMAP-Rule" id="MF_00187"/>
    </source>
</evidence>
<dbReference type="Gene3D" id="3.40.140.10">
    <property type="entry name" value="Cytidine Deaminase, domain 2"/>
    <property type="match status" value="1"/>
</dbReference>
<dbReference type="EMBL" id="JAFKMR010000030">
    <property type="protein sequence ID" value="MBN8745425.1"/>
    <property type="molecule type" value="Genomic_DNA"/>
</dbReference>
<protein>
    <recommendedName>
        <fullName evidence="1">Sulfur carrier protein FdhD</fullName>
    </recommendedName>
</protein>
<dbReference type="GO" id="GO:0005737">
    <property type="term" value="C:cytoplasm"/>
    <property type="evidence" value="ECO:0007669"/>
    <property type="project" value="UniProtKB-SubCell"/>
</dbReference>
<dbReference type="SUPFAM" id="SSF53927">
    <property type="entry name" value="Cytidine deaminase-like"/>
    <property type="match status" value="1"/>
</dbReference>
<proteinExistence type="inferred from homology"/>
<organism evidence="3 4">
    <name type="scientific">Thiomonas arsenitoxydans (strain DSM 22701 / CIP 110005 / 3As)</name>
    <dbReference type="NCBI Taxonomy" id="426114"/>
    <lineage>
        <taxon>Bacteria</taxon>
        <taxon>Pseudomonadati</taxon>
        <taxon>Pseudomonadota</taxon>
        <taxon>Betaproteobacteria</taxon>
        <taxon>Burkholderiales</taxon>
        <taxon>Thiomonas</taxon>
    </lineage>
</organism>
<gene>
    <name evidence="1" type="primary">fdhD</name>
    <name evidence="3" type="ORF">J0I24_14155</name>
</gene>
<dbReference type="PANTHER" id="PTHR30592:SF4">
    <property type="entry name" value="SULFUR CARRIER PROTEIN FDHD"/>
    <property type="match status" value="1"/>
</dbReference>
<dbReference type="PANTHER" id="PTHR30592">
    <property type="entry name" value="FORMATE DEHYDROGENASE"/>
    <property type="match status" value="1"/>
</dbReference>
<feature type="region of interest" description="Disordered" evidence="2">
    <location>
        <begin position="302"/>
        <end position="328"/>
    </location>
</feature>
<dbReference type="Gene3D" id="3.10.20.10">
    <property type="match status" value="1"/>
</dbReference>
<reference evidence="3" key="1">
    <citation type="submission" date="2021-02" db="EMBL/GenBank/DDBJ databases">
        <title>Thiocyanate and organic carbon inputs drive convergent selection for specific autotrophic Afipia and Thiobacillus strains within complex microbiomes.</title>
        <authorList>
            <person name="Huddy R.J."/>
            <person name="Sachdeva R."/>
            <person name="Kadzinga F."/>
            <person name="Kantor R.S."/>
            <person name="Harrison S.T.L."/>
            <person name="Banfield J.F."/>
        </authorList>
    </citation>
    <scope>NUCLEOTIDE SEQUENCE</scope>
    <source>
        <strain evidence="3">SCN18_13_7_16_R3_B_64_19</strain>
    </source>
</reference>
<evidence type="ECO:0000256" key="2">
    <source>
        <dbReference type="SAM" id="MobiDB-lite"/>
    </source>
</evidence>
<keyword evidence="1" id="KW-0963">Cytoplasm</keyword>
<name>A0A8I1MX83_THIA3</name>
<dbReference type="GO" id="GO:0006777">
    <property type="term" value="P:Mo-molybdopterin cofactor biosynthetic process"/>
    <property type="evidence" value="ECO:0007669"/>
    <property type="project" value="UniProtKB-UniRule"/>
</dbReference>
<dbReference type="GO" id="GO:0097163">
    <property type="term" value="F:sulfur carrier activity"/>
    <property type="evidence" value="ECO:0007669"/>
    <property type="project" value="UniProtKB-UniRule"/>
</dbReference>
<accession>A0A8I1MX83</accession>
<evidence type="ECO:0000313" key="3">
    <source>
        <dbReference type="EMBL" id="MBN8745425.1"/>
    </source>
</evidence>
<dbReference type="AlphaFoldDB" id="A0A8I1MX83"/>
<sequence length="328" mass="35448">MGFNMGDLPALETVAPTAFEAVALPRRPDAPRLSQARCEVVRPIGILDQHGEHRQIDIPTERPLTIYLDKRELVTLMTLGANPELLVLGYLLNQGLVEQVGEIDGIDVDWAVEAAAVRTRHGVSDLEARIARRVVTTGCGQGTVFGDAMAQLGQTRLPDAQAARLSHATLISLLDQMKLRDSVHRQAGSVHGCALFHGDALQCFVEDVGRHNAIDTVAGWMAVHGVQGGDKVFYTTGRLTSEMVIKSARMGVPIIVSRNGVTAMGHQLAETLGMTLFGRAAGRHFLCYTGFERFDAEAPPPTVPLAFTDTAHEKTPGRPKFSHPPRGA</sequence>
<comment type="function">
    <text evidence="1">Required for formate dehydrogenase (FDH) activity. Acts as a sulfur carrier protein that transfers sulfur from IscS to the molybdenum cofactor prior to its insertion into FDH.</text>
</comment>
<keyword evidence="1" id="KW-0501">Molybdenum cofactor biosynthesis</keyword>
<comment type="subcellular location">
    <subcellularLocation>
        <location evidence="1">Cytoplasm</location>
    </subcellularLocation>
</comment>
<dbReference type="GO" id="GO:0016783">
    <property type="term" value="F:sulfurtransferase activity"/>
    <property type="evidence" value="ECO:0007669"/>
    <property type="project" value="InterPro"/>
</dbReference>
<dbReference type="InterPro" id="IPR016193">
    <property type="entry name" value="Cytidine_deaminase-like"/>
</dbReference>
<comment type="similarity">
    <text evidence="1">Belongs to the FdhD family.</text>
</comment>
<dbReference type="HAMAP" id="MF_00187">
    <property type="entry name" value="FdhD"/>
    <property type="match status" value="1"/>
</dbReference>
<comment type="caution">
    <text evidence="1">Lacks conserved residue(s) required for the propagation of feature annotation.</text>
</comment>
<evidence type="ECO:0000313" key="4">
    <source>
        <dbReference type="Proteomes" id="UP000664800"/>
    </source>
</evidence>
<dbReference type="Proteomes" id="UP000664800">
    <property type="component" value="Unassembled WGS sequence"/>
</dbReference>
<dbReference type="Pfam" id="PF02634">
    <property type="entry name" value="FdhD-NarQ"/>
    <property type="match status" value="1"/>
</dbReference>
<dbReference type="InterPro" id="IPR003786">
    <property type="entry name" value="FdhD"/>
</dbReference>
<comment type="caution">
    <text evidence="3">The sequence shown here is derived from an EMBL/GenBank/DDBJ whole genome shotgun (WGS) entry which is preliminary data.</text>
</comment>